<dbReference type="SMART" id="SM00947">
    <property type="entry name" value="Pro_CA"/>
    <property type="match status" value="1"/>
</dbReference>
<comment type="catalytic activity">
    <reaction evidence="6 8">
        <text>hydrogencarbonate + H(+) = CO2 + H2O</text>
        <dbReference type="Rhea" id="RHEA:10748"/>
        <dbReference type="ChEBI" id="CHEBI:15377"/>
        <dbReference type="ChEBI" id="CHEBI:15378"/>
        <dbReference type="ChEBI" id="CHEBI:16526"/>
        <dbReference type="ChEBI" id="CHEBI:17544"/>
        <dbReference type="EC" id="4.2.1.1"/>
    </reaction>
</comment>
<dbReference type="AlphaFoldDB" id="A0A0U5EQL4"/>
<feature type="binding site" evidence="7">
    <location>
        <position position="87"/>
    </location>
    <ligand>
        <name>Zn(2+)</name>
        <dbReference type="ChEBI" id="CHEBI:29105"/>
    </ligand>
</feature>
<dbReference type="InterPro" id="IPR015892">
    <property type="entry name" value="Carbonic_anhydrase_CS"/>
</dbReference>
<dbReference type="PANTHER" id="PTHR11002">
    <property type="entry name" value="CARBONIC ANHYDRASE"/>
    <property type="match status" value="1"/>
</dbReference>
<evidence type="ECO:0000256" key="1">
    <source>
        <dbReference type="ARBA" id="ARBA00006217"/>
    </source>
</evidence>
<dbReference type="PROSITE" id="PS00705">
    <property type="entry name" value="PROK_CO2_ANHYDRASE_2"/>
    <property type="match status" value="1"/>
</dbReference>
<feature type="binding site" evidence="7">
    <location>
        <position position="89"/>
    </location>
    <ligand>
        <name>Zn(2+)</name>
        <dbReference type="ChEBI" id="CHEBI:29105"/>
    </ligand>
</feature>
<dbReference type="GO" id="GO:0004089">
    <property type="term" value="F:carbonate dehydratase activity"/>
    <property type="evidence" value="ECO:0007669"/>
    <property type="project" value="UniProtKB-UniRule"/>
</dbReference>
<dbReference type="PANTHER" id="PTHR11002:SF76">
    <property type="entry name" value="CARBONIC ANHYDRASE"/>
    <property type="match status" value="1"/>
</dbReference>
<dbReference type="PATRIC" id="fig|389348.3.peg.902"/>
<evidence type="ECO:0000256" key="2">
    <source>
        <dbReference type="ARBA" id="ARBA00012925"/>
    </source>
</evidence>
<dbReference type="InterPro" id="IPR036874">
    <property type="entry name" value="Carbonic_anhydrase_sf"/>
</dbReference>
<evidence type="ECO:0000256" key="7">
    <source>
        <dbReference type="PIRSR" id="PIRSR601765-1"/>
    </source>
</evidence>
<evidence type="ECO:0000256" key="4">
    <source>
        <dbReference type="ARBA" id="ARBA00022833"/>
    </source>
</evidence>
<dbReference type="FunCoup" id="A0A0U5EQL4">
    <property type="interactions" value="245"/>
</dbReference>
<evidence type="ECO:0000256" key="5">
    <source>
        <dbReference type="ARBA" id="ARBA00023239"/>
    </source>
</evidence>
<proteinExistence type="inferred from homology"/>
<dbReference type="SUPFAM" id="SSF53056">
    <property type="entry name" value="beta-carbonic anhydrase, cab"/>
    <property type="match status" value="1"/>
</dbReference>
<evidence type="ECO:0000313" key="10">
    <source>
        <dbReference type="Proteomes" id="UP000069902"/>
    </source>
</evidence>
<organism evidence="9 10">
    <name type="scientific">Candidatus Protochlamydia naegleriophila</name>
    <dbReference type="NCBI Taxonomy" id="389348"/>
    <lineage>
        <taxon>Bacteria</taxon>
        <taxon>Pseudomonadati</taxon>
        <taxon>Chlamydiota</taxon>
        <taxon>Chlamydiia</taxon>
        <taxon>Parachlamydiales</taxon>
        <taxon>Parachlamydiaceae</taxon>
        <taxon>Candidatus Protochlamydia</taxon>
    </lineage>
</organism>
<dbReference type="PROSITE" id="PS00704">
    <property type="entry name" value="PROK_CO2_ANHYDRASE_1"/>
    <property type="match status" value="1"/>
</dbReference>
<feature type="binding site" evidence="7">
    <location>
        <position position="150"/>
    </location>
    <ligand>
        <name>Zn(2+)</name>
        <dbReference type="ChEBI" id="CHEBI:29105"/>
    </ligand>
</feature>
<dbReference type="InterPro" id="IPR045066">
    <property type="entry name" value="Beta_CA_cladeB"/>
</dbReference>
<gene>
    <name evidence="9" type="primary">cynt1</name>
    <name evidence="9" type="ORF">PNK_0823</name>
</gene>
<dbReference type="STRING" id="389348.PNK_0823"/>
<dbReference type="CDD" id="cd00884">
    <property type="entry name" value="beta_CA_cladeB"/>
    <property type="match status" value="1"/>
</dbReference>
<protein>
    <recommendedName>
        <fullName evidence="2 8">Carbonic anhydrase</fullName>
        <ecNumber evidence="2 8">4.2.1.1</ecNumber>
    </recommendedName>
    <alternativeName>
        <fullName evidence="8">Carbonate dehydratase</fullName>
    </alternativeName>
</protein>
<feature type="binding site" evidence="7">
    <location>
        <position position="147"/>
    </location>
    <ligand>
        <name>Zn(2+)</name>
        <dbReference type="ChEBI" id="CHEBI:29105"/>
    </ligand>
</feature>
<keyword evidence="5 8" id="KW-0456">Lyase</keyword>
<dbReference type="EMBL" id="LN879502">
    <property type="protein sequence ID" value="CUI16448.1"/>
    <property type="molecule type" value="Genomic_DNA"/>
</dbReference>
<accession>A0A0U5EQL4</accession>
<evidence type="ECO:0000313" key="9">
    <source>
        <dbReference type="EMBL" id="CUI16448.1"/>
    </source>
</evidence>
<dbReference type="Gene3D" id="3.40.1050.10">
    <property type="entry name" value="Carbonic anhydrase"/>
    <property type="match status" value="1"/>
</dbReference>
<dbReference type="GO" id="GO:0008270">
    <property type="term" value="F:zinc ion binding"/>
    <property type="evidence" value="ECO:0007669"/>
    <property type="project" value="UniProtKB-UniRule"/>
</dbReference>
<comment type="cofactor">
    <cofactor evidence="7">
        <name>Zn(2+)</name>
        <dbReference type="ChEBI" id="CHEBI:29105"/>
    </cofactor>
    <text evidence="7">Binds 1 zinc ion per subunit.</text>
</comment>
<dbReference type="RefSeq" id="WP_197560228.1">
    <property type="nucleotide sequence ID" value="NZ_LN879502.1"/>
</dbReference>
<reference evidence="10" key="1">
    <citation type="submission" date="2015-09" db="EMBL/GenBank/DDBJ databases">
        <authorList>
            <person name="Bertelli C."/>
        </authorList>
    </citation>
    <scope>NUCLEOTIDE SEQUENCE [LARGE SCALE GENOMIC DNA]</scope>
    <source>
        <strain evidence="10">KNic</strain>
    </source>
</reference>
<dbReference type="Proteomes" id="UP000069902">
    <property type="component" value="Chromosome cPNK"/>
</dbReference>
<sequence>MKWRYLLWTALINLFTIIQVNSILADNVQVSNAQQNVDSQAQTMLNQALNFARGHREFKDVFFKEHEQEFVRLVEEGQDPHTLFIGCSDSRMVPDLILGTRPGDLFVVRTAGNFVPPYDEKGDDGVSATIQYALEVLNVKHIIVCGHSHCGAIKGLFQTIDPTTLGILKRWLQFGEEAKQMALKVAKPGTPEKDLYSIAEQISVIYQLEHILTFPGVKKRVDDGSLVLHGWYYKIETGEVTYYDPEAYQFKPLSNLKRQKQAASLSQARK</sequence>
<dbReference type="GO" id="GO:0015976">
    <property type="term" value="P:carbon utilization"/>
    <property type="evidence" value="ECO:0007669"/>
    <property type="project" value="InterPro"/>
</dbReference>
<dbReference type="KEGG" id="pnl:PNK_0823"/>
<dbReference type="InterPro" id="IPR001765">
    <property type="entry name" value="Carbonic_anhydrase"/>
</dbReference>
<name>A0A0U5EQL4_9BACT</name>
<comment type="similarity">
    <text evidence="1 8">Belongs to the beta-class carbonic anhydrase family.</text>
</comment>
<evidence type="ECO:0000256" key="8">
    <source>
        <dbReference type="RuleBase" id="RU003956"/>
    </source>
</evidence>
<keyword evidence="10" id="KW-1185">Reference proteome</keyword>
<dbReference type="InParanoid" id="A0A0U5EQL4"/>
<evidence type="ECO:0000256" key="6">
    <source>
        <dbReference type="ARBA" id="ARBA00048348"/>
    </source>
</evidence>
<dbReference type="EC" id="4.2.1.1" evidence="2 8"/>
<comment type="function">
    <text evidence="8">Reversible hydration of carbon dioxide.</text>
</comment>
<evidence type="ECO:0000256" key="3">
    <source>
        <dbReference type="ARBA" id="ARBA00022723"/>
    </source>
</evidence>
<keyword evidence="4 7" id="KW-0862">Zinc</keyword>
<keyword evidence="3 7" id="KW-0479">Metal-binding</keyword>
<dbReference type="Pfam" id="PF00484">
    <property type="entry name" value="Pro_CA"/>
    <property type="match status" value="1"/>
</dbReference>